<reference evidence="1 2" key="1">
    <citation type="submission" date="2016-10" db="EMBL/GenBank/DDBJ databases">
        <authorList>
            <person name="Varghese N."/>
            <person name="Submissions S."/>
        </authorList>
    </citation>
    <scope>NUCLEOTIDE SEQUENCE [LARGE SCALE GENOMIC DNA]</scope>
    <source>
        <strain evidence="1 2">CIP 109853</strain>
    </source>
</reference>
<protein>
    <submittedName>
        <fullName evidence="1">Uncharacterized protein</fullName>
    </submittedName>
</protein>
<dbReference type="InterPro" id="IPR036170">
    <property type="entry name" value="YezG-like_sf"/>
</dbReference>
<dbReference type="SUPFAM" id="SSF160424">
    <property type="entry name" value="BH3703-like"/>
    <property type="match status" value="1"/>
</dbReference>
<dbReference type="EMBL" id="FOFP01000048">
    <property type="protein sequence ID" value="SER50670.1"/>
    <property type="molecule type" value="Genomic_DNA"/>
</dbReference>
<accession>A0ABY1BS27</accession>
<sequence>MSVDDEIYQGIGEILVAISPADAEVVLVEAELSPEGDHCKLLFDYVGPSGTKQWFLPSSAKVDSDLLDLFVRLRSFFESNGLYAEGKPWKGCIVELCLRSMKIKIDFKYE</sequence>
<keyword evidence="2" id="KW-1185">Reference proteome</keyword>
<organism evidence="1 2">
    <name type="scientific">Pseudomonas cuatrocienegasensis</name>
    <dbReference type="NCBI Taxonomy" id="543360"/>
    <lineage>
        <taxon>Bacteria</taxon>
        <taxon>Pseudomonadati</taxon>
        <taxon>Pseudomonadota</taxon>
        <taxon>Gammaproteobacteria</taxon>
        <taxon>Pseudomonadales</taxon>
        <taxon>Pseudomonadaceae</taxon>
        <taxon>Pseudomonas</taxon>
    </lineage>
</organism>
<dbReference type="Proteomes" id="UP000198512">
    <property type="component" value="Unassembled WGS sequence"/>
</dbReference>
<comment type="caution">
    <text evidence="1">The sequence shown here is derived from an EMBL/GenBank/DDBJ whole genome shotgun (WGS) entry which is preliminary data.</text>
</comment>
<evidence type="ECO:0000313" key="2">
    <source>
        <dbReference type="Proteomes" id="UP000198512"/>
    </source>
</evidence>
<name>A0ABY1BS27_9PSED</name>
<evidence type="ECO:0000313" key="1">
    <source>
        <dbReference type="EMBL" id="SER50670.1"/>
    </source>
</evidence>
<gene>
    <name evidence="1" type="ORF">SAMN05216600_1482</name>
</gene>
<proteinExistence type="predicted"/>
<dbReference type="Gene3D" id="3.30.500.20">
    <property type="entry name" value="BH3703-like domains"/>
    <property type="match status" value="1"/>
</dbReference>